<protein>
    <recommendedName>
        <fullName evidence="6">O-antigen ligase-related domain-containing protein</fullName>
    </recommendedName>
</protein>
<dbReference type="GO" id="GO:0016020">
    <property type="term" value="C:membrane"/>
    <property type="evidence" value="ECO:0007669"/>
    <property type="project" value="UniProtKB-SubCell"/>
</dbReference>
<feature type="transmembrane region" description="Helical" evidence="5">
    <location>
        <begin position="232"/>
        <end position="252"/>
    </location>
</feature>
<name>A0A918YAN4_9ACTN</name>
<evidence type="ECO:0000256" key="3">
    <source>
        <dbReference type="ARBA" id="ARBA00022989"/>
    </source>
</evidence>
<comment type="subcellular location">
    <subcellularLocation>
        <location evidence="1">Membrane</location>
        <topology evidence="1">Multi-pass membrane protein</topology>
    </subcellularLocation>
</comment>
<dbReference type="EMBL" id="BMVF01000025">
    <property type="protein sequence ID" value="GHD96079.1"/>
    <property type="molecule type" value="Genomic_DNA"/>
</dbReference>
<organism evidence="7 8">
    <name type="scientific">Streptomyces naganishii JCM 4654</name>
    <dbReference type="NCBI Taxonomy" id="1306179"/>
    <lineage>
        <taxon>Bacteria</taxon>
        <taxon>Bacillati</taxon>
        <taxon>Actinomycetota</taxon>
        <taxon>Actinomycetes</taxon>
        <taxon>Kitasatosporales</taxon>
        <taxon>Streptomycetaceae</taxon>
        <taxon>Streptomyces</taxon>
    </lineage>
</organism>
<keyword evidence="4 5" id="KW-0472">Membrane</keyword>
<evidence type="ECO:0000256" key="4">
    <source>
        <dbReference type="ARBA" id="ARBA00023136"/>
    </source>
</evidence>
<comment type="caution">
    <text evidence="7">The sequence shown here is derived from an EMBL/GenBank/DDBJ whole genome shotgun (WGS) entry which is preliminary data.</text>
</comment>
<feature type="transmembrane region" description="Helical" evidence="5">
    <location>
        <begin position="259"/>
        <end position="276"/>
    </location>
</feature>
<dbReference type="Pfam" id="PF04932">
    <property type="entry name" value="Wzy_C"/>
    <property type="match status" value="1"/>
</dbReference>
<feature type="transmembrane region" description="Helical" evidence="5">
    <location>
        <begin position="106"/>
        <end position="123"/>
    </location>
</feature>
<dbReference type="PANTHER" id="PTHR37422:SF13">
    <property type="entry name" value="LIPOPOLYSACCHARIDE BIOSYNTHESIS PROTEIN PA4999-RELATED"/>
    <property type="match status" value="1"/>
</dbReference>
<gene>
    <name evidence="7" type="ORF">GCM10010508_63410</name>
</gene>
<dbReference type="PANTHER" id="PTHR37422">
    <property type="entry name" value="TEICHURONIC ACID BIOSYNTHESIS PROTEIN TUAE"/>
    <property type="match status" value="1"/>
</dbReference>
<feature type="transmembrane region" description="Helical" evidence="5">
    <location>
        <begin position="192"/>
        <end position="212"/>
    </location>
</feature>
<proteinExistence type="predicted"/>
<feature type="transmembrane region" description="Helical" evidence="5">
    <location>
        <begin position="373"/>
        <end position="391"/>
    </location>
</feature>
<evidence type="ECO:0000256" key="1">
    <source>
        <dbReference type="ARBA" id="ARBA00004141"/>
    </source>
</evidence>
<evidence type="ECO:0000256" key="2">
    <source>
        <dbReference type="ARBA" id="ARBA00022692"/>
    </source>
</evidence>
<dbReference type="AlphaFoldDB" id="A0A918YAN4"/>
<keyword evidence="2 5" id="KW-0812">Transmembrane</keyword>
<reference evidence="7" key="2">
    <citation type="submission" date="2020-09" db="EMBL/GenBank/DDBJ databases">
        <authorList>
            <person name="Sun Q."/>
            <person name="Ohkuma M."/>
        </authorList>
    </citation>
    <scope>NUCLEOTIDE SEQUENCE</scope>
    <source>
        <strain evidence="7">JCM 4654</strain>
    </source>
</reference>
<feature type="transmembrane region" description="Helical" evidence="5">
    <location>
        <begin position="61"/>
        <end position="94"/>
    </location>
</feature>
<dbReference type="InterPro" id="IPR051533">
    <property type="entry name" value="WaaL-like"/>
</dbReference>
<feature type="transmembrane region" description="Helical" evidence="5">
    <location>
        <begin position="159"/>
        <end position="180"/>
    </location>
</feature>
<feature type="transmembrane region" description="Helical" evidence="5">
    <location>
        <begin position="346"/>
        <end position="366"/>
    </location>
</feature>
<keyword evidence="8" id="KW-1185">Reference proteome</keyword>
<keyword evidence="3 5" id="KW-1133">Transmembrane helix</keyword>
<feature type="transmembrane region" description="Helical" evidence="5">
    <location>
        <begin position="135"/>
        <end position="153"/>
    </location>
</feature>
<dbReference type="Proteomes" id="UP000608955">
    <property type="component" value="Unassembled WGS sequence"/>
</dbReference>
<evidence type="ECO:0000256" key="5">
    <source>
        <dbReference type="SAM" id="Phobius"/>
    </source>
</evidence>
<dbReference type="InterPro" id="IPR007016">
    <property type="entry name" value="O-antigen_ligase-rel_domated"/>
</dbReference>
<evidence type="ECO:0000313" key="8">
    <source>
        <dbReference type="Proteomes" id="UP000608955"/>
    </source>
</evidence>
<feature type="transmembrane region" description="Helical" evidence="5">
    <location>
        <begin position="37"/>
        <end position="54"/>
    </location>
</feature>
<dbReference type="RefSeq" id="WP_190181302.1">
    <property type="nucleotide sequence ID" value="NZ_BMVF01000025.1"/>
</dbReference>
<sequence length="433" mass="45202">MATARSNPSAHLTAVISQVALPAAAPAAVFLVLFHGAVAAAAAAALCLALVVWPRPDVAQLILLGLVPAMAAAGAGGTALPAMVFGAVVLFLFRAALNGIRLRVDVFLILLLVSTVTVSCLLPQETFPTERPWKACALLLTGLGLLTCAILVPPDPRRIAQVVTASGAGVAVYLLARGAYTSGRLTGLGLNPNYVGAGLALFVVAGVGLVRFSRSWWWLVPAAVCAYALVETRSRGAFVMAAAGLACVLLVGRPLRHKVLIACALLASVALLPGSLDSLEGSLTGSRTATELTANTEVRKQAALLAVRVALDHPLRGIGYAMFPDYARASASLGIYINTHNDYLRLAAEAGLVTLAALVVLLWLGLARRYTGYHIILQSLCVAYAVGLLFANALADLFISTPFWVSLGCLLARSAYRKPAASLPSPRERRNAE</sequence>
<feature type="domain" description="O-antigen ligase-related" evidence="6">
    <location>
        <begin position="222"/>
        <end position="358"/>
    </location>
</feature>
<evidence type="ECO:0000313" key="7">
    <source>
        <dbReference type="EMBL" id="GHD96079.1"/>
    </source>
</evidence>
<accession>A0A918YAN4</accession>
<reference evidence="7" key="1">
    <citation type="journal article" date="2014" name="Int. J. Syst. Evol. Microbiol.">
        <title>Complete genome sequence of Corynebacterium casei LMG S-19264T (=DSM 44701T), isolated from a smear-ripened cheese.</title>
        <authorList>
            <consortium name="US DOE Joint Genome Institute (JGI-PGF)"/>
            <person name="Walter F."/>
            <person name="Albersmeier A."/>
            <person name="Kalinowski J."/>
            <person name="Ruckert C."/>
        </authorList>
    </citation>
    <scope>NUCLEOTIDE SEQUENCE</scope>
    <source>
        <strain evidence="7">JCM 4654</strain>
    </source>
</reference>
<evidence type="ECO:0000259" key="6">
    <source>
        <dbReference type="Pfam" id="PF04932"/>
    </source>
</evidence>